<keyword evidence="3" id="KW-1185">Reference proteome</keyword>
<reference evidence="3" key="1">
    <citation type="submission" date="2016-05" db="EMBL/GenBank/DDBJ databases">
        <title>Draft genome of Corynebacterium afermentans subsp. afermentans LCDC 88199T.</title>
        <authorList>
            <person name="Bernier A.-M."/>
            <person name="Bernard K."/>
        </authorList>
    </citation>
    <scope>NUCLEOTIDE SEQUENCE [LARGE SCALE GENOMIC DNA]</scope>
    <source>
        <strain evidence="3">NML02-A-017</strain>
    </source>
</reference>
<sequence length="101" mass="11150">MKPSSKQLNTQEKLKHLGTLAVIWLLISALWAAVANAGGSMSYGIARVAMFTIFWSILAAVYSLVSFIQTLFGKPSPSWPKILLPALGLWLFLCAYAFVFR</sequence>
<accession>A0A1A9RZA1</accession>
<evidence type="ECO:0000313" key="3">
    <source>
        <dbReference type="Proteomes" id="UP000077885"/>
    </source>
</evidence>
<name>A0A1A9RZA1_9NEIS</name>
<feature type="transmembrane region" description="Helical" evidence="1">
    <location>
        <begin position="48"/>
        <end position="70"/>
    </location>
</feature>
<feature type="transmembrane region" description="Helical" evidence="1">
    <location>
        <begin position="82"/>
        <end position="100"/>
    </location>
</feature>
<dbReference type="OrthoDB" id="8611673at2"/>
<comment type="caution">
    <text evidence="2">The sequence shown here is derived from an EMBL/GenBank/DDBJ whole genome shotgun (WGS) entry which is preliminary data.</text>
</comment>
<dbReference type="Proteomes" id="UP000077885">
    <property type="component" value="Unassembled WGS sequence"/>
</dbReference>
<dbReference type="RefSeq" id="WP_067591385.1">
    <property type="nucleotide sequence ID" value="NZ_LXSL01000014.1"/>
</dbReference>
<keyword evidence="1" id="KW-0472">Membrane</keyword>
<dbReference type="STRING" id="1795827.A7P95_03770"/>
<keyword evidence="1" id="KW-0812">Transmembrane</keyword>
<proteinExistence type="predicted"/>
<evidence type="ECO:0000256" key="1">
    <source>
        <dbReference type="SAM" id="Phobius"/>
    </source>
</evidence>
<keyword evidence="1" id="KW-1133">Transmembrane helix</keyword>
<dbReference type="AlphaFoldDB" id="A0A1A9RZA1"/>
<evidence type="ECO:0000313" key="2">
    <source>
        <dbReference type="EMBL" id="OAM29339.1"/>
    </source>
</evidence>
<organism evidence="2 3">
    <name type="scientific">Eikenella longinqua</name>
    <dbReference type="NCBI Taxonomy" id="1795827"/>
    <lineage>
        <taxon>Bacteria</taxon>
        <taxon>Pseudomonadati</taxon>
        <taxon>Pseudomonadota</taxon>
        <taxon>Betaproteobacteria</taxon>
        <taxon>Neisseriales</taxon>
        <taxon>Neisseriaceae</taxon>
        <taxon>Eikenella</taxon>
    </lineage>
</organism>
<protein>
    <submittedName>
        <fullName evidence="2">Uncharacterized protein</fullName>
    </submittedName>
</protein>
<gene>
    <name evidence="2" type="ORF">A7P95_03770</name>
</gene>
<dbReference type="EMBL" id="LXSL01000014">
    <property type="protein sequence ID" value="OAM29339.1"/>
    <property type="molecule type" value="Genomic_DNA"/>
</dbReference>